<gene>
    <name evidence="1" type="ORF">Pfra01_000797200</name>
</gene>
<dbReference type="Proteomes" id="UP001165121">
    <property type="component" value="Unassembled WGS sequence"/>
</dbReference>
<dbReference type="InterPro" id="IPR008978">
    <property type="entry name" value="HSP20-like_chaperone"/>
</dbReference>
<sequence length="81" mass="9133">MRQKWTNTSLSMDVLDAPGGDLAKSLVISTLFHEITDVTWSAKKDTLTITLTKAQELPWKSLNGAAKNMEDHIEYDDSFFD</sequence>
<name>A0A9W6X763_9STRA</name>
<accession>A0A9W6X763</accession>
<keyword evidence="2" id="KW-1185">Reference proteome</keyword>
<dbReference type="SUPFAM" id="SSF49764">
    <property type="entry name" value="HSP20-like chaperones"/>
    <property type="match status" value="1"/>
</dbReference>
<protein>
    <submittedName>
        <fullName evidence="1">Unnamed protein product</fullName>
    </submittedName>
</protein>
<organism evidence="1 2">
    <name type="scientific">Phytophthora fragariaefolia</name>
    <dbReference type="NCBI Taxonomy" id="1490495"/>
    <lineage>
        <taxon>Eukaryota</taxon>
        <taxon>Sar</taxon>
        <taxon>Stramenopiles</taxon>
        <taxon>Oomycota</taxon>
        <taxon>Peronosporomycetes</taxon>
        <taxon>Peronosporales</taxon>
        <taxon>Peronosporaceae</taxon>
        <taxon>Phytophthora</taxon>
    </lineage>
</organism>
<comment type="caution">
    <text evidence="1">The sequence shown here is derived from an EMBL/GenBank/DDBJ whole genome shotgun (WGS) entry which is preliminary data.</text>
</comment>
<dbReference type="OrthoDB" id="164025at2759"/>
<dbReference type="Gene3D" id="2.60.40.790">
    <property type="match status" value="1"/>
</dbReference>
<dbReference type="AlphaFoldDB" id="A0A9W6X763"/>
<dbReference type="EMBL" id="BSXT01000712">
    <property type="protein sequence ID" value="GMF32889.1"/>
    <property type="molecule type" value="Genomic_DNA"/>
</dbReference>
<reference evidence="1" key="1">
    <citation type="submission" date="2023-04" db="EMBL/GenBank/DDBJ databases">
        <title>Phytophthora fragariaefolia NBRC 109709.</title>
        <authorList>
            <person name="Ichikawa N."/>
            <person name="Sato H."/>
            <person name="Tonouchi N."/>
        </authorList>
    </citation>
    <scope>NUCLEOTIDE SEQUENCE</scope>
    <source>
        <strain evidence="1">NBRC 109709</strain>
    </source>
</reference>
<evidence type="ECO:0000313" key="2">
    <source>
        <dbReference type="Proteomes" id="UP001165121"/>
    </source>
</evidence>
<proteinExistence type="predicted"/>
<evidence type="ECO:0000313" key="1">
    <source>
        <dbReference type="EMBL" id="GMF32889.1"/>
    </source>
</evidence>